<evidence type="ECO:0000313" key="2">
    <source>
        <dbReference type="Proteomes" id="UP000053820"/>
    </source>
</evidence>
<feature type="non-terminal residue" evidence="1">
    <location>
        <position position="1"/>
    </location>
</feature>
<dbReference type="HOGENOM" id="CLU_2378480_0_0_1"/>
<name>A0A0C9W464_9AGAM</name>
<dbReference type="InterPro" id="IPR044926">
    <property type="entry name" value="RGS_subdomain_2"/>
</dbReference>
<dbReference type="OrthoDB" id="3232309at2759"/>
<dbReference type="EMBL" id="KN839865">
    <property type="protein sequence ID" value="KIJ61138.1"/>
    <property type="molecule type" value="Genomic_DNA"/>
</dbReference>
<protein>
    <submittedName>
        <fullName evidence="1">Uncharacterized protein</fullName>
    </submittedName>
</protein>
<organism evidence="1 2">
    <name type="scientific">Hydnomerulius pinastri MD-312</name>
    <dbReference type="NCBI Taxonomy" id="994086"/>
    <lineage>
        <taxon>Eukaryota</taxon>
        <taxon>Fungi</taxon>
        <taxon>Dikarya</taxon>
        <taxon>Basidiomycota</taxon>
        <taxon>Agaricomycotina</taxon>
        <taxon>Agaricomycetes</taxon>
        <taxon>Agaricomycetidae</taxon>
        <taxon>Boletales</taxon>
        <taxon>Boletales incertae sedis</taxon>
        <taxon>Leucogyrophana</taxon>
    </lineage>
</organism>
<reference evidence="1 2" key="1">
    <citation type="submission" date="2014-04" db="EMBL/GenBank/DDBJ databases">
        <title>Evolutionary Origins and Diversification of the Mycorrhizal Mutualists.</title>
        <authorList>
            <consortium name="DOE Joint Genome Institute"/>
            <consortium name="Mycorrhizal Genomics Consortium"/>
            <person name="Kohler A."/>
            <person name="Kuo A."/>
            <person name="Nagy L.G."/>
            <person name="Floudas D."/>
            <person name="Copeland A."/>
            <person name="Barry K.W."/>
            <person name="Cichocki N."/>
            <person name="Veneault-Fourrey C."/>
            <person name="LaButti K."/>
            <person name="Lindquist E.A."/>
            <person name="Lipzen A."/>
            <person name="Lundell T."/>
            <person name="Morin E."/>
            <person name="Murat C."/>
            <person name="Riley R."/>
            <person name="Ohm R."/>
            <person name="Sun H."/>
            <person name="Tunlid A."/>
            <person name="Henrissat B."/>
            <person name="Grigoriev I.V."/>
            <person name="Hibbett D.S."/>
            <person name="Martin F."/>
        </authorList>
    </citation>
    <scope>NUCLEOTIDE SEQUENCE [LARGE SCALE GENOMIC DNA]</scope>
    <source>
        <strain evidence="1 2">MD-312</strain>
    </source>
</reference>
<proteinExistence type="predicted"/>
<dbReference type="AlphaFoldDB" id="A0A0C9W464"/>
<feature type="non-terminal residue" evidence="1">
    <location>
        <position position="99"/>
    </location>
</feature>
<gene>
    <name evidence="1" type="ORF">HYDPIDRAFT_71650</name>
</gene>
<dbReference type="Proteomes" id="UP000053820">
    <property type="component" value="Unassembled WGS sequence"/>
</dbReference>
<keyword evidence="2" id="KW-1185">Reference proteome</keyword>
<accession>A0A0C9W464</accession>
<dbReference type="Gene3D" id="1.10.167.10">
    <property type="entry name" value="Regulator of G-protein Signalling 4, domain 2"/>
    <property type="match status" value="1"/>
</dbReference>
<evidence type="ECO:0000313" key="1">
    <source>
        <dbReference type="EMBL" id="KIJ61138.1"/>
    </source>
</evidence>
<sequence>LFYARAKQTFFTPNAEYELNIPSDILAPFHCPTQSSAFQSRNRAPSSLWNSQSAHPDPAVFTEVAIEARNMLNESLSRFVRAAYTNVGSQRAACGIAGG</sequence>